<gene>
    <name evidence="7" type="ORF">TSOC_000914</name>
</gene>
<dbReference type="PANTHER" id="PTHR13144:SF0">
    <property type="entry name" value="PROTEIN TEX261"/>
    <property type="match status" value="1"/>
</dbReference>
<comment type="similarity">
    <text evidence="2">Belongs to the SVP26 family.</text>
</comment>
<dbReference type="GO" id="GO:0005789">
    <property type="term" value="C:endoplasmic reticulum membrane"/>
    <property type="evidence" value="ECO:0007669"/>
    <property type="project" value="TreeGrafter"/>
</dbReference>
<evidence type="ECO:0000256" key="3">
    <source>
        <dbReference type="ARBA" id="ARBA00022692"/>
    </source>
</evidence>
<dbReference type="GO" id="GO:0000139">
    <property type="term" value="C:Golgi membrane"/>
    <property type="evidence" value="ECO:0007669"/>
    <property type="project" value="TreeGrafter"/>
</dbReference>
<dbReference type="PANTHER" id="PTHR13144">
    <property type="entry name" value="TEX261 PROTEIN"/>
    <property type="match status" value="1"/>
</dbReference>
<sequence length="167" mass="18672">MVPITFEEAVGYFGLWLFVLGVCCSFIVGLYYLADLVEEHFKTTKKVIHWTILGTLGVLLLLWLLEGVEPLTMLPSLGAQLGYWRVVARRFPFLSVRDPTLLGAGALTVWAHLAWMHYHLTTFHHLMWVRGGVRGGEGEHGRPRAADRSGGHPFIRTLPVLVTAPPS</sequence>
<evidence type="ECO:0000313" key="8">
    <source>
        <dbReference type="Proteomes" id="UP000236333"/>
    </source>
</evidence>
<dbReference type="Proteomes" id="UP000236333">
    <property type="component" value="Unassembled WGS sequence"/>
</dbReference>
<dbReference type="AlphaFoldDB" id="A0A2J8AI44"/>
<name>A0A2J8AI44_9CHLO</name>
<feature type="transmembrane region" description="Helical" evidence="6">
    <location>
        <begin position="46"/>
        <end position="65"/>
    </location>
</feature>
<accession>A0A2J8AI44</accession>
<evidence type="ECO:0000256" key="2">
    <source>
        <dbReference type="ARBA" id="ARBA00008096"/>
    </source>
</evidence>
<dbReference type="InterPro" id="IPR007277">
    <property type="entry name" value="Svp26/Tex261"/>
</dbReference>
<proteinExistence type="inferred from homology"/>
<dbReference type="OrthoDB" id="28257at2759"/>
<keyword evidence="8" id="KW-1185">Reference proteome</keyword>
<evidence type="ECO:0000256" key="4">
    <source>
        <dbReference type="ARBA" id="ARBA00022989"/>
    </source>
</evidence>
<feature type="transmembrane region" description="Helical" evidence="6">
    <location>
        <begin position="12"/>
        <end position="34"/>
    </location>
</feature>
<protein>
    <submittedName>
        <fullName evidence="7">Protein SVP26</fullName>
    </submittedName>
</protein>
<dbReference type="GO" id="GO:0006888">
    <property type="term" value="P:endoplasmic reticulum to Golgi vesicle-mediated transport"/>
    <property type="evidence" value="ECO:0007669"/>
    <property type="project" value="InterPro"/>
</dbReference>
<comment type="caution">
    <text evidence="7">The sequence shown here is derived from an EMBL/GenBank/DDBJ whole genome shotgun (WGS) entry which is preliminary data.</text>
</comment>
<evidence type="ECO:0000256" key="1">
    <source>
        <dbReference type="ARBA" id="ARBA00004141"/>
    </source>
</evidence>
<reference evidence="7 8" key="1">
    <citation type="journal article" date="2017" name="Mol. Biol. Evol.">
        <title>The 4-celled Tetrabaena socialis nuclear genome reveals the essential components for genetic control of cell number at the origin of multicellularity in the volvocine lineage.</title>
        <authorList>
            <person name="Featherston J."/>
            <person name="Arakaki Y."/>
            <person name="Hanschen E.R."/>
            <person name="Ferris P.J."/>
            <person name="Michod R.E."/>
            <person name="Olson B.J.S.C."/>
            <person name="Nozaki H."/>
            <person name="Durand P.M."/>
        </authorList>
    </citation>
    <scope>NUCLEOTIDE SEQUENCE [LARGE SCALE GENOMIC DNA]</scope>
    <source>
        <strain evidence="7 8">NIES-571</strain>
    </source>
</reference>
<dbReference type="GO" id="GO:0030134">
    <property type="term" value="C:COPII-coated ER to Golgi transport vesicle"/>
    <property type="evidence" value="ECO:0007669"/>
    <property type="project" value="TreeGrafter"/>
</dbReference>
<keyword evidence="3 6" id="KW-0812">Transmembrane</keyword>
<keyword evidence="5 6" id="KW-0472">Membrane</keyword>
<comment type="subcellular location">
    <subcellularLocation>
        <location evidence="1">Membrane</location>
        <topology evidence="1">Multi-pass membrane protein</topology>
    </subcellularLocation>
</comment>
<evidence type="ECO:0000256" key="6">
    <source>
        <dbReference type="SAM" id="Phobius"/>
    </source>
</evidence>
<organism evidence="7 8">
    <name type="scientific">Tetrabaena socialis</name>
    <dbReference type="NCBI Taxonomy" id="47790"/>
    <lineage>
        <taxon>Eukaryota</taxon>
        <taxon>Viridiplantae</taxon>
        <taxon>Chlorophyta</taxon>
        <taxon>core chlorophytes</taxon>
        <taxon>Chlorophyceae</taxon>
        <taxon>CS clade</taxon>
        <taxon>Chlamydomonadales</taxon>
        <taxon>Tetrabaenaceae</taxon>
        <taxon>Tetrabaena</taxon>
    </lineage>
</organism>
<evidence type="ECO:0000313" key="7">
    <source>
        <dbReference type="EMBL" id="PNH12182.1"/>
    </source>
</evidence>
<dbReference type="GO" id="GO:0097020">
    <property type="term" value="F:COPII receptor activity"/>
    <property type="evidence" value="ECO:0007669"/>
    <property type="project" value="InterPro"/>
</dbReference>
<dbReference type="EMBL" id="PGGS01000013">
    <property type="protein sequence ID" value="PNH12182.1"/>
    <property type="molecule type" value="Genomic_DNA"/>
</dbReference>
<keyword evidence="4 6" id="KW-1133">Transmembrane helix</keyword>
<evidence type="ECO:0000256" key="5">
    <source>
        <dbReference type="ARBA" id="ARBA00023136"/>
    </source>
</evidence>
<dbReference type="Pfam" id="PF04148">
    <property type="entry name" value="Erv26"/>
    <property type="match status" value="1"/>
</dbReference>